<accession>A0ABQ1YCQ4</accession>
<dbReference type="SUPFAM" id="SSF56784">
    <property type="entry name" value="HAD-like"/>
    <property type="match status" value="1"/>
</dbReference>
<dbReference type="NCBIfam" id="TIGR01549">
    <property type="entry name" value="HAD-SF-IA-v1"/>
    <property type="match status" value="1"/>
</dbReference>
<name>A0ABQ1YCQ4_9BACL</name>
<reference evidence="2" key="1">
    <citation type="journal article" date="2019" name="Int. J. Syst. Evol. Microbiol.">
        <title>The Global Catalogue of Microorganisms (GCM) 10K type strain sequencing project: providing services to taxonomists for standard genome sequencing and annotation.</title>
        <authorList>
            <consortium name="The Broad Institute Genomics Platform"/>
            <consortium name="The Broad Institute Genome Sequencing Center for Infectious Disease"/>
            <person name="Wu L."/>
            <person name="Ma J."/>
        </authorList>
    </citation>
    <scope>NUCLEOTIDE SEQUENCE [LARGE SCALE GENOMIC DNA]</scope>
    <source>
        <strain evidence="2">CGMCC 1.12769</strain>
    </source>
</reference>
<dbReference type="InterPro" id="IPR041492">
    <property type="entry name" value="HAD_2"/>
</dbReference>
<evidence type="ECO:0000313" key="1">
    <source>
        <dbReference type="EMBL" id="GGH19667.1"/>
    </source>
</evidence>
<dbReference type="Proteomes" id="UP000659344">
    <property type="component" value="Unassembled WGS sequence"/>
</dbReference>
<dbReference type="InterPro" id="IPR036412">
    <property type="entry name" value="HAD-like_sf"/>
</dbReference>
<dbReference type="InterPro" id="IPR023198">
    <property type="entry name" value="PGP-like_dom2"/>
</dbReference>
<protein>
    <submittedName>
        <fullName evidence="1">Phosphoglycolate phosphatase</fullName>
    </submittedName>
</protein>
<proteinExistence type="predicted"/>
<dbReference type="InterPro" id="IPR050155">
    <property type="entry name" value="HAD-like_hydrolase_sf"/>
</dbReference>
<dbReference type="SFLD" id="SFLDS00003">
    <property type="entry name" value="Haloacid_Dehalogenase"/>
    <property type="match status" value="1"/>
</dbReference>
<dbReference type="CDD" id="cd04302">
    <property type="entry name" value="HAD_5NT"/>
    <property type="match status" value="1"/>
</dbReference>
<evidence type="ECO:0000313" key="2">
    <source>
        <dbReference type="Proteomes" id="UP000659344"/>
    </source>
</evidence>
<dbReference type="SFLD" id="SFLDG01135">
    <property type="entry name" value="C1.5.6:_HAD__Beta-PGM__Phospha"/>
    <property type="match status" value="1"/>
</dbReference>
<dbReference type="InterPro" id="IPR006439">
    <property type="entry name" value="HAD-SF_hydro_IA"/>
</dbReference>
<sequence>MSRQKENILFDLDGTLTDPKEGITKCVEYALNKFDIHVDHIDQLIPYIGPPLHESFVELGGLSPENALLAVEYYRERFRAVGMFENSVIPGFPELLQYLQDEGYSLYVATSKPTVFAEQILKHFELDHYFKHIVGSNLDGTRSKKQEVIQFVLDENQISPEQAIMIGDREHDIIGAIGCGVESIGVLFGYGSEQELRSAGADHIAAGVEEIRNIISHIGNGDYSYGYTK</sequence>
<dbReference type="Gene3D" id="3.40.50.1000">
    <property type="entry name" value="HAD superfamily/HAD-like"/>
    <property type="match status" value="1"/>
</dbReference>
<dbReference type="Gene3D" id="1.10.150.240">
    <property type="entry name" value="Putative phosphatase, domain 2"/>
    <property type="match status" value="1"/>
</dbReference>
<gene>
    <name evidence="1" type="ORF">GCM10008013_16510</name>
</gene>
<comment type="caution">
    <text evidence="1">The sequence shown here is derived from an EMBL/GenBank/DDBJ whole genome shotgun (WGS) entry which is preliminary data.</text>
</comment>
<dbReference type="EMBL" id="BMFT01000001">
    <property type="protein sequence ID" value="GGH19667.1"/>
    <property type="molecule type" value="Genomic_DNA"/>
</dbReference>
<dbReference type="PANTHER" id="PTHR43434">
    <property type="entry name" value="PHOSPHOGLYCOLATE PHOSPHATASE"/>
    <property type="match status" value="1"/>
</dbReference>
<keyword evidence="2" id="KW-1185">Reference proteome</keyword>
<organism evidence="1 2">
    <name type="scientific">Paenibacillus segetis</name>
    <dbReference type="NCBI Taxonomy" id="1325360"/>
    <lineage>
        <taxon>Bacteria</taxon>
        <taxon>Bacillati</taxon>
        <taxon>Bacillota</taxon>
        <taxon>Bacilli</taxon>
        <taxon>Bacillales</taxon>
        <taxon>Paenibacillaceae</taxon>
        <taxon>Paenibacillus</taxon>
    </lineage>
</organism>
<dbReference type="Pfam" id="PF13419">
    <property type="entry name" value="HAD_2"/>
    <property type="match status" value="1"/>
</dbReference>
<dbReference type="InterPro" id="IPR023214">
    <property type="entry name" value="HAD_sf"/>
</dbReference>
<dbReference type="PANTHER" id="PTHR43434:SF20">
    <property type="entry name" value="5'-NUCLEOTIDASE"/>
    <property type="match status" value="1"/>
</dbReference>
<dbReference type="SFLD" id="SFLDG01129">
    <property type="entry name" value="C1.5:_HAD__Beta-PGM__Phosphata"/>
    <property type="match status" value="1"/>
</dbReference>
<dbReference type="RefSeq" id="WP_188537578.1">
    <property type="nucleotide sequence ID" value="NZ_BMFT01000001.1"/>
</dbReference>